<sequence>PSLEFWQVIHEYLLSIKQYGNLCLHTGNVKHAKTYFTEGLTMARKCLLVTWCAIFSVCLLKLSLLYHDTTSEADVLLQSAVNLLKKHKLAVNSTELKYVDGKSAASALTSDDLSRMFDTSAAVTGAVVGDQQPCPCSCKTN</sequence>
<accession>A0A8S3ZP95</accession>
<reference evidence="1" key="1">
    <citation type="submission" date="2021-04" db="EMBL/GenBank/DDBJ databases">
        <authorList>
            <consortium name="Molecular Ecology Group"/>
        </authorList>
    </citation>
    <scope>NUCLEOTIDE SEQUENCE</scope>
</reference>
<comment type="caution">
    <text evidence="1">The sequence shown here is derived from an EMBL/GenBank/DDBJ whole genome shotgun (WGS) entry which is preliminary data.</text>
</comment>
<dbReference type="AlphaFoldDB" id="A0A8S3ZP95"/>
<evidence type="ECO:0000313" key="1">
    <source>
        <dbReference type="EMBL" id="CAG5129206.1"/>
    </source>
</evidence>
<name>A0A8S3ZP95_9EUPU</name>
<keyword evidence="2" id="KW-1185">Reference proteome</keyword>
<evidence type="ECO:0000313" key="2">
    <source>
        <dbReference type="Proteomes" id="UP000678393"/>
    </source>
</evidence>
<protein>
    <submittedName>
        <fullName evidence="1">Uncharacterized protein</fullName>
    </submittedName>
</protein>
<feature type="non-terminal residue" evidence="1">
    <location>
        <position position="141"/>
    </location>
</feature>
<dbReference type="EMBL" id="CAJHNH020003391">
    <property type="protein sequence ID" value="CAG5129206.1"/>
    <property type="molecule type" value="Genomic_DNA"/>
</dbReference>
<feature type="non-terminal residue" evidence="1">
    <location>
        <position position="1"/>
    </location>
</feature>
<organism evidence="1 2">
    <name type="scientific">Candidula unifasciata</name>
    <dbReference type="NCBI Taxonomy" id="100452"/>
    <lineage>
        <taxon>Eukaryota</taxon>
        <taxon>Metazoa</taxon>
        <taxon>Spiralia</taxon>
        <taxon>Lophotrochozoa</taxon>
        <taxon>Mollusca</taxon>
        <taxon>Gastropoda</taxon>
        <taxon>Heterobranchia</taxon>
        <taxon>Euthyneura</taxon>
        <taxon>Panpulmonata</taxon>
        <taxon>Eupulmonata</taxon>
        <taxon>Stylommatophora</taxon>
        <taxon>Helicina</taxon>
        <taxon>Helicoidea</taxon>
        <taxon>Geomitridae</taxon>
        <taxon>Candidula</taxon>
    </lineage>
</organism>
<gene>
    <name evidence="1" type="ORF">CUNI_LOCUS14764</name>
</gene>
<dbReference type="OrthoDB" id="6062348at2759"/>
<dbReference type="Proteomes" id="UP000678393">
    <property type="component" value="Unassembled WGS sequence"/>
</dbReference>
<proteinExistence type="predicted"/>